<evidence type="ECO:0000256" key="1">
    <source>
        <dbReference type="SAM" id="MobiDB-lite"/>
    </source>
</evidence>
<dbReference type="Proteomes" id="UP000624404">
    <property type="component" value="Unassembled WGS sequence"/>
</dbReference>
<evidence type="ECO:0000313" key="2">
    <source>
        <dbReference type="EMBL" id="CAD6447059.1"/>
    </source>
</evidence>
<feature type="region of interest" description="Disordered" evidence="1">
    <location>
        <begin position="1"/>
        <end position="175"/>
    </location>
</feature>
<gene>
    <name evidence="2" type="ORF">SCLTRI_LOCUS6851</name>
</gene>
<feature type="compositionally biased region" description="Basic and acidic residues" evidence="1">
    <location>
        <begin position="154"/>
        <end position="163"/>
    </location>
</feature>
<reference evidence="2" key="1">
    <citation type="submission" date="2020-10" db="EMBL/GenBank/DDBJ databases">
        <authorList>
            <person name="Kusch S."/>
        </authorList>
    </citation>
    <scope>NUCLEOTIDE SEQUENCE</scope>
    <source>
        <strain evidence="2">SwB9</strain>
    </source>
</reference>
<dbReference type="AlphaFoldDB" id="A0A8H2VY39"/>
<feature type="compositionally biased region" description="Low complexity" evidence="1">
    <location>
        <begin position="94"/>
        <end position="113"/>
    </location>
</feature>
<feature type="compositionally biased region" description="Basic residues" evidence="1">
    <location>
        <begin position="141"/>
        <end position="153"/>
    </location>
</feature>
<protein>
    <submittedName>
        <fullName evidence="2">Fe788ebe-8d82-4348-b998-91b244eb3737-CDS</fullName>
    </submittedName>
</protein>
<evidence type="ECO:0000313" key="3">
    <source>
        <dbReference type="Proteomes" id="UP000624404"/>
    </source>
</evidence>
<name>A0A8H2VY39_9HELO</name>
<organism evidence="2 3">
    <name type="scientific">Sclerotinia trifoliorum</name>
    <dbReference type="NCBI Taxonomy" id="28548"/>
    <lineage>
        <taxon>Eukaryota</taxon>
        <taxon>Fungi</taxon>
        <taxon>Dikarya</taxon>
        <taxon>Ascomycota</taxon>
        <taxon>Pezizomycotina</taxon>
        <taxon>Leotiomycetes</taxon>
        <taxon>Helotiales</taxon>
        <taxon>Sclerotiniaceae</taxon>
        <taxon>Sclerotinia</taxon>
    </lineage>
</organism>
<feature type="compositionally biased region" description="Polar residues" evidence="1">
    <location>
        <begin position="73"/>
        <end position="91"/>
    </location>
</feature>
<feature type="compositionally biased region" description="Low complexity" evidence="1">
    <location>
        <begin position="58"/>
        <end position="72"/>
    </location>
</feature>
<comment type="caution">
    <text evidence="2">The sequence shown here is derived from an EMBL/GenBank/DDBJ whole genome shotgun (WGS) entry which is preliminary data.</text>
</comment>
<keyword evidence="3" id="KW-1185">Reference proteome</keyword>
<dbReference type="EMBL" id="CAJHIA010000024">
    <property type="protein sequence ID" value="CAD6447059.1"/>
    <property type="molecule type" value="Genomic_DNA"/>
</dbReference>
<sequence length="175" mass="19169">MTSIASPIATHPPSNEPSPQRGRKRRRSSAASPPPATTSTSTNFRGRVRHRSPHTSHLLTSSPRPLSSPLNPKTSNPTTTSLAATAPNTKYQKTRSTATTTSSSPSSFISIHSPRSKTRRSQSPSRSRSKGHSSDRDVPRRRQRTRSRSRAHRVSIDEKDDRKGKLKTLSGIEGT</sequence>
<proteinExistence type="predicted"/>
<accession>A0A8H2VY39</accession>